<dbReference type="InterPro" id="IPR036237">
    <property type="entry name" value="Xyl_isomerase-like_sf"/>
</dbReference>
<name>A0ABV1IUC3_9FIRM</name>
<feature type="binding site" evidence="7">
    <location>
        <position position="226"/>
    </location>
    <ligand>
        <name>Zn(2+)</name>
        <dbReference type="ChEBI" id="CHEBI:29105"/>
        <label>3</label>
    </ligand>
</feature>
<keyword evidence="10" id="KW-1185">Reference proteome</keyword>
<feature type="binding site" evidence="7">
    <location>
        <position position="213"/>
    </location>
    <ligand>
        <name>Zn(2+)</name>
        <dbReference type="ChEBI" id="CHEBI:29105"/>
        <label>2</label>
    </ligand>
</feature>
<accession>A0ABV1IUC3</accession>
<feature type="binding site" evidence="7">
    <location>
        <position position="144"/>
    </location>
    <ligand>
        <name>Zn(2+)</name>
        <dbReference type="ChEBI" id="CHEBI:29105"/>
        <label>1</label>
    </ligand>
</feature>
<evidence type="ECO:0000313" key="9">
    <source>
        <dbReference type="EMBL" id="MEQ2710553.1"/>
    </source>
</evidence>
<evidence type="ECO:0000256" key="5">
    <source>
        <dbReference type="ARBA" id="ARBA00022833"/>
    </source>
</evidence>
<evidence type="ECO:0000313" key="10">
    <source>
        <dbReference type="Proteomes" id="UP001482154"/>
    </source>
</evidence>
<keyword evidence="7" id="KW-0255">Endonuclease</keyword>
<keyword evidence="4 7" id="KW-0378">Hydrolase</keyword>
<evidence type="ECO:0000256" key="7">
    <source>
        <dbReference type="HAMAP-Rule" id="MF_00152"/>
    </source>
</evidence>
<comment type="cofactor">
    <cofactor evidence="7">
        <name>Zn(2+)</name>
        <dbReference type="ChEBI" id="CHEBI:29105"/>
    </cofactor>
    <text evidence="7">Binds 3 Zn(2+) ions.</text>
</comment>
<feature type="binding site" evidence="7">
    <location>
        <position position="109"/>
    </location>
    <ligand>
        <name>Zn(2+)</name>
        <dbReference type="ChEBI" id="CHEBI:29105"/>
        <label>1</label>
    </ligand>
</feature>
<dbReference type="PANTHER" id="PTHR21445:SF0">
    <property type="entry name" value="APURINIC-APYRIMIDINIC ENDONUCLEASE"/>
    <property type="match status" value="1"/>
</dbReference>
<evidence type="ECO:0000256" key="3">
    <source>
        <dbReference type="ARBA" id="ARBA00022763"/>
    </source>
</evidence>
<dbReference type="Proteomes" id="UP001482154">
    <property type="component" value="Unassembled WGS sequence"/>
</dbReference>
<keyword evidence="2 7" id="KW-0479">Metal-binding</keyword>
<dbReference type="InterPro" id="IPR013022">
    <property type="entry name" value="Xyl_isomerase-like_TIM-brl"/>
</dbReference>
<feature type="binding site" evidence="7">
    <location>
        <position position="68"/>
    </location>
    <ligand>
        <name>Zn(2+)</name>
        <dbReference type="ChEBI" id="CHEBI:29105"/>
        <label>1</label>
    </ligand>
</feature>
<dbReference type="InterPro" id="IPR018246">
    <property type="entry name" value="AP_endonuc_F2_Zn_BS"/>
</dbReference>
<dbReference type="GO" id="GO:0008833">
    <property type="term" value="F:deoxyribonuclease IV (phage-T4-induced) activity"/>
    <property type="evidence" value="ECO:0007669"/>
    <property type="project" value="UniProtKB-EC"/>
</dbReference>
<dbReference type="EMBL" id="JBBNIN010000005">
    <property type="protein sequence ID" value="MEQ2710553.1"/>
    <property type="molecule type" value="Genomic_DNA"/>
</dbReference>
<keyword evidence="6 7" id="KW-0234">DNA repair</keyword>
<dbReference type="RefSeq" id="WP_022374171.1">
    <property type="nucleotide sequence ID" value="NZ_JAOQJG010000001.1"/>
</dbReference>
<evidence type="ECO:0000256" key="2">
    <source>
        <dbReference type="ARBA" id="ARBA00022723"/>
    </source>
</evidence>
<comment type="similarity">
    <text evidence="1 7">Belongs to the AP endonuclease 2 family.</text>
</comment>
<dbReference type="PROSITE" id="PS00731">
    <property type="entry name" value="AP_NUCLEASE_F2_3"/>
    <property type="match status" value="1"/>
</dbReference>
<feature type="binding site" evidence="7">
    <location>
        <position position="144"/>
    </location>
    <ligand>
        <name>Zn(2+)</name>
        <dbReference type="ChEBI" id="CHEBI:29105"/>
        <label>2</label>
    </ligand>
</feature>
<dbReference type="Gene3D" id="3.20.20.150">
    <property type="entry name" value="Divalent-metal-dependent TIM barrel enzymes"/>
    <property type="match status" value="1"/>
</dbReference>
<dbReference type="Pfam" id="PF01261">
    <property type="entry name" value="AP_endonuc_2"/>
    <property type="match status" value="1"/>
</dbReference>
<keyword evidence="3 7" id="KW-0227">DNA damage</keyword>
<sequence length="300" mass="33819">MLIGSHVGMKGKDMFLGSVKEALSYGANTFMVYTGAPQNTRRKKIEELRIEEGTQLMKENGMDTFVVHAPYIINLANTTKLETFELAVEFLEVEVERTKAMGSHTLVLHPGSHVGAGLDKGIDRIIEGLNKVMYKDMPVQIALETMAGKGSEIGREFEELKRIYDGVKYPENLRVCFDTCHVSDSGLDLTEGFDTVIDKFDQALGKDQIAVFHINDSKNPVGAGKDRHENLGFGTIGFETLNYIVHHKDFENVPKILETPYIKTEDGKKSYPPYKYEIEMLRTETFDPQMKEKILEDNAK</sequence>
<dbReference type="PROSITE" id="PS51432">
    <property type="entry name" value="AP_NUCLEASE_F2_4"/>
    <property type="match status" value="1"/>
</dbReference>
<organism evidence="9 10">
    <name type="scientific">Anaerostipes amylophilus</name>
    <dbReference type="NCBI Taxonomy" id="2981779"/>
    <lineage>
        <taxon>Bacteria</taxon>
        <taxon>Bacillati</taxon>
        <taxon>Bacillota</taxon>
        <taxon>Clostridia</taxon>
        <taxon>Lachnospirales</taxon>
        <taxon>Lachnospiraceae</taxon>
        <taxon>Anaerostipes</taxon>
    </lineage>
</organism>
<dbReference type="PANTHER" id="PTHR21445">
    <property type="entry name" value="ENDONUCLEASE IV ENDODEOXYRIBONUCLEASE IV"/>
    <property type="match status" value="1"/>
</dbReference>
<comment type="catalytic activity">
    <reaction evidence="7">
        <text>Endonucleolytic cleavage to 5'-phosphooligonucleotide end-products.</text>
        <dbReference type="EC" id="3.1.21.2"/>
    </reaction>
</comment>
<dbReference type="EC" id="3.1.21.2" evidence="7"/>
<dbReference type="HAMAP" id="MF_00152">
    <property type="entry name" value="Nfo"/>
    <property type="match status" value="1"/>
</dbReference>
<dbReference type="SMART" id="SM00518">
    <property type="entry name" value="AP2Ec"/>
    <property type="match status" value="1"/>
</dbReference>
<feature type="binding site" evidence="7">
    <location>
        <position position="181"/>
    </location>
    <ligand>
        <name>Zn(2+)</name>
        <dbReference type="ChEBI" id="CHEBI:29105"/>
        <label>3</label>
    </ligand>
</feature>
<feature type="binding site" evidence="7">
    <location>
        <position position="258"/>
    </location>
    <ligand>
        <name>Zn(2+)</name>
        <dbReference type="ChEBI" id="CHEBI:29105"/>
        <label>2</label>
    </ligand>
</feature>
<keyword evidence="7" id="KW-0540">Nuclease</keyword>
<dbReference type="PROSITE" id="PS00730">
    <property type="entry name" value="AP_NUCLEASE_F2_2"/>
    <property type="match status" value="1"/>
</dbReference>
<proteinExistence type="inferred from homology"/>
<evidence type="ECO:0000256" key="1">
    <source>
        <dbReference type="ARBA" id="ARBA00005340"/>
    </source>
</evidence>
<dbReference type="InterPro" id="IPR001719">
    <property type="entry name" value="AP_endonuc_2"/>
</dbReference>
<dbReference type="NCBIfam" id="TIGR00587">
    <property type="entry name" value="nfo"/>
    <property type="match status" value="1"/>
</dbReference>
<comment type="function">
    <text evidence="7">Endonuclease IV plays a role in DNA repair. It cleaves phosphodiester bonds at apurinic or apyrimidinic (AP) sites, generating a 3'-hydroxyl group and a 5'-terminal sugar phosphate.</text>
</comment>
<dbReference type="NCBIfam" id="NF002196">
    <property type="entry name" value="PRK01060.1-1"/>
    <property type="match status" value="1"/>
</dbReference>
<keyword evidence="5 7" id="KW-0862">Zinc</keyword>
<evidence type="ECO:0000256" key="4">
    <source>
        <dbReference type="ARBA" id="ARBA00022801"/>
    </source>
</evidence>
<feature type="domain" description="Xylose isomerase-like TIM barrel" evidence="8">
    <location>
        <begin position="20"/>
        <end position="282"/>
    </location>
</feature>
<evidence type="ECO:0000256" key="6">
    <source>
        <dbReference type="ARBA" id="ARBA00023204"/>
    </source>
</evidence>
<feature type="binding site" evidence="7">
    <location>
        <position position="178"/>
    </location>
    <ligand>
        <name>Zn(2+)</name>
        <dbReference type="ChEBI" id="CHEBI:29105"/>
        <label>2</label>
    </ligand>
</feature>
<dbReference type="SUPFAM" id="SSF51658">
    <property type="entry name" value="Xylose isomerase-like"/>
    <property type="match status" value="1"/>
</dbReference>
<gene>
    <name evidence="7" type="primary">nfo</name>
    <name evidence="9" type="ORF">AAAU51_05115</name>
</gene>
<dbReference type="PROSITE" id="PS00729">
    <property type="entry name" value="AP_NUCLEASE_F2_1"/>
    <property type="match status" value="1"/>
</dbReference>
<dbReference type="CDD" id="cd00019">
    <property type="entry name" value="AP2Ec"/>
    <property type="match status" value="1"/>
</dbReference>
<feature type="binding site" evidence="7">
    <location>
        <position position="228"/>
    </location>
    <ligand>
        <name>Zn(2+)</name>
        <dbReference type="ChEBI" id="CHEBI:29105"/>
        <label>3</label>
    </ligand>
</feature>
<evidence type="ECO:0000259" key="8">
    <source>
        <dbReference type="Pfam" id="PF01261"/>
    </source>
</evidence>
<comment type="caution">
    <text evidence="9">The sequence shown here is derived from an EMBL/GenBank/DDBJ whole genome shotgun (WGS) entry which is preliminary data.</text>
</comment>
<reference evidence="9 10" key="1">
    <citation type="submission" date="2024-04" db="EMBL/GenBank/DDBJ databases">
        <title>Human intestinal bacterial collection.</title>
        <authorList>
            <person name="Pauvert C."/>
            <person name="Hitch T.C.A."/>
            <person name="Clavel T."/>
        </authorList>
    </citation>
    <scope>NUCLEOTIDE SEQUENCE [LARGE SCALE GENOMIC DNA]</scope>
    <source>
        <strain evidence="9 10">CLA-AA-H249</strain>
    </source>
</reference>
<protein>
    <recommendedName>
        <fullName evidence="7">Probable endonuclease 4</fullName>
        <ecNumber evidence="7">3.1.21.2</ecNumber>
    </recommendedName>
    <alternativeName>
        <fullName evidence="7">Endodeoxyribonuclease IV</fullName>
    </alternativeName>
    <alternativeName>
        <fullName evidence="7">Endonuclease IV</fullName>
    </alternativeName>
</protein>